<dbReference type="InterPro" id="IPR048862">
    <property type="entry name" value="SPOCS_spoVID_N"/>
</dbReference>
<organism evidence="3 4">
    <name type="scientific">Peribacillus saganii</name>
    <dbReference type="NCBI Taxonomy" id="2303992"/>
    <lineage>
        <taxon>Bacteria</taxon>
        <taxon>Bacillati</taxon>
        <taxon>Bacillota</taxon>
        <taxon>Bacilli</taxon>
        <taxon>Bacillales</taxon>
        <taxon>Bacillaceae</taxon>
        <taxon>Peribacillus</taxon>
    </lineage>
</organism>
<feature type="domain" description="LysM" evidence="2">
    <location>
        <begin position="486"/>
        <end position="530"/>
    </location>
</feature>
<protein>
    <submittedName>
        <fullName evidence="3">Stage VI sporulation protein D</fullName>
    </submittedName>
</protein>
<dbReference type="NCBIfam" id="TIGR02907">
    <property type="entry name" value="spore_VI_D"/>
    <property type="match status" value="1"/>
</dbReference>
<dbReference type="InterPro" id="IPR018392">
    <property type="entry name" value="LysM"/>
</dbReference>
<dbReference type="SMART" id="SM00257">
    <property type="entry name" value="LysM"/>
    <property type="match status" value="1"/>
</dbReference>
<evidence type="ECO:0000259" key="2">
    <source>
        <dbReference type="PROSITE" id="PS51782"/>
    </source>
</evidence>
<feature type="compositionally biased region" description="Polar residues" evidence="1">
    <location>
        <begin position="436"/>
        <end position="461"/>
    </location>
</feature>
<keyword evidence="4" id="KW-1185">Reference proteome</keyword>
<name>A0A372LUT2_9BACI</name>
<evidence type="ECO:0000313" key="4">
    <source>
        <dbReference type="Proteomes" id="UP000264541"/>
    </source>
</evidence>
<dbReference type="Proteomes" id="UP000264541">
    <property type="component" value="Unassembled WGS sequence"/>
</dbReference>
<dbReference type="InterPro" id="IPR014256">
    <property type="entry name" value="Spore_VI_D"/>
</dbReference>
<dbReference type="Pfam" id="PF20918">
    <property type="entry name" value="SPOCS_spoVID-N"/>
    <property type="match status" value="1"/>
</dbReference>
<dbReference type="Gene3D" id="3.10.350.10">
    <property type="entry name" value="LysM domain"/>
    <property type="match status" value="1"/>
</dbReference>
<dbReference type="CDD" id="cd00118">
    <property type="entry name" value="LysM"/>
    <property type="match status" value="1"/>
</dbReference>
<dbReference type="InterPro" id="IPR036779">
    <property type="entry name" value="LysM_dom_sf"/>
</dbReference>
<evidence type="ECO:0000256" key="1">
    <source>
        <dbReference type="SAM" id="MobiDB-lite"/>
    </source>
</evidence>
<sequence length="549" mass="61233">MLSKENQSCLRFTLEESIWFQNGQEVGELYSLSLDPNVSIEELEQYVIIRGTLDLVGEYKGEPQNGHSEIKDYTQSFLPKTVQRVVPRENGLQEFMHRFPVDITIPYNRINSLEEVNVSIQTFDYLLPENNCLKLSADLLITGIYGEQQHSFSPEDEGNRADSEDVLQPEAFYIPDANDDDETAPMPDELLAGSRFEEAEDDSPDSTIAEDNVYQEALFRLEPVEEQVEEEPAEERLADVQYTQIYETGQYSEESLETEAVEERAEEQNLISGSIIAATNPENVRNEDGSNDAVWPAAQLQGAVEDSSNQDDKVEDGSDLFLPFEAVARKEPVQDETVESPQLEFSRGETTSQAGIHPAGEIQTKPGGQIEEDTTPFYNIPQETTAVSSPQQAGPQLMQEAPASEVQEEEQPVQEVKQAEPVAEEESPVMPMMQVPQVTYGQEKTAAPQSASQDDLAQEQQSNKKADYISLTDLFGHKGEELAKLKICIVQQGDSINTLADRYDVSVQAILNSNDLDPSQDVKEGQVLYIPQLAATGGNRSEKRPVQRR</sequence>
<proteinExistence type="predicted"/>
<dbReference type="Pfam" id="PF01476">
    <property type="entry name" value="LysM"/>
    <property type="match status" value="1"/>
</dbReference>
<feature type="compositionally biased region" description="Polar residues" evidence="1">
    <location>
        <begin position="381"/>
        <end position="394"/>
    </location>
</feature>
<dbReference type="PROSITE" id="PS51782">
    <property type="entry name" value="LYSM"/>
    <property type="match status" value="1"/>
</dbReference>
<reference evidence="3 4" key="1">
    <citation type="submission" date="2018-08" db="EMBL/GenBank/DDBJ databases">
        <title>Bacillus chawlae sp. nov., Bacillus glennii sp. nov., and Bacillus saganii sp. nov. Isolated from the Vehicle Assembly Building at Kennedy Space Center where the Viking Spacecraft were Assembled.</title>
        <authorList>
            <person name="Seuylemezian A."/>
            <person name="Vaishampayan P."/>
        </authorList>
    </citation>
    <scope>NUCLEOTIDE SEQUENCE [LARGE SCALE GENOMIC DNA]</scope>
    <source>
        <strain evidence="3 4">V47-23a</strain>
    </source>
</reference>
<feature type="region of interest" description="Disordered" evidence="1">
    <location>
        <begin position="328"/>
        <end position="462"/>
    </location>
</feature>
<gene>
    <name evidence="3" type="primary">spoVID</name>
    <name evidence="3" type="ORF">D0469_00150</name>
</gene>
<comment type="caution">
    <text evidence="3">The sequence shown here is derived from an EMBL/GenBank/DDBJ whole genome shotgun (WGS) entry which is preliminary data.</text>
</comment>
<accession>A0A372LUT2</accession>
<dbReference type="EMBL" id="QVTE01000001">
    <property type="protein sequence ID" value="RFU71560.1"/>
    <property type="molecule type" value="Genomic_DNA"/>
</dbReference>
<dbReference type="SUPFAM" id="SSF54106">
    <property type="entry name" value="LysM domain"/>
    <property type="match status" value="1"/>
</dbReference>
<evidence type="ECO:0000313" key="3">
    <source>
        <dbReference type="EMBL" id="RFU71560.1"/>
    </source>
</evidence>
<dbReference type="AlphaFoldDB" id="A0A372LUT2"/>